<evidence type="ECO:0000256" key="2">
    <source>
        <dbReference type="ARBA" id="ARBA00022679"/>
    </source>
</evidence>
<dbReference type="OrthoDB" id="444127at2759"/>
<dbReference type="InterPro" id="IPR023213">
    <property type="entry name" value="CAT-like_dom_sf"/>
</dbReference>
<dbReference type="GO" id="GO:0016740">
    <property type="term" value="F:transferase activity"/>
    <property type="evidence" value="ECO:0007669"/>
    <property type="project" value="UniProtKB-KW"/>
</dbReference>
<dbReference type="PANTHER" id="PTHR31623">
    <property type="entry name" value="F21J9.9"/>
    <property type="match status" value="1"/>
</dbReference>
<keyword evidence="2 3" id="KW-0808">Transferase</keyword>
<reference evidence="3 4" key="1">
    <citation type="submission" date="2020-05" db="EMBL/GenBank/DDBJ databases">
        <title>Identification and distribution of gene clusters putatively required for synthesis of sphingolipid metabolism inhibitors in phylogenetically diverse species of the filamentous fungus Fusarium.</title>
        <authorList>
            <person name="Kim H.-S."/>
            <person name="Busman M."/>
            <person name="Brown D.W."/>
            <person name="Divon H."/>
            <person name="Uhlig S."/>
            <person name="Proctor R.H."/>
        </authorList>
    </citation>
    <scope>NUCLEOTIDE SEQUENCE [LARGE SCALE GENOMIC DNA]</scope>
    <source>
        <strain evidence="3 4">NRRL 13617</strain>
    </source>
</reference>
<dbReference type="Proteomes" id="UP000582016">
    <property type="component" value="Unassembled WGS sequence"/>
</dbReference>
<dbReference type="AlphaFoldDB" id="A0A8H5MK03"/>
<evidence type="ECO:0000256" key="1">
    <source>
        <dbReference type="ARBA" id="ARBA00009861"/>
    </source>
</evidence>
<proteinExistence type="inferred from homology"/>
<organism evidence="3 4">
    <name type="scientific">Fusarium phyllophilum</name>
    <dbReference type="NCBI Taxonomy" id="47803"/>
    <lineage>
        <taxon>Eukaryota</taxon>
        <taxon>Fungi</taxon>
        <taxon>Dikarya</taxon>
        <taxon>Ascomycota</taxon>
        <taxon>Pezizomycotina</taxon>
        <taxon>Sordariomycetes</taxon>
        <taxon>Hypocreomycetidae</taxon>
        <taxon>Hypocreales</taxon>
        <taxon>Nectriaceae</taxon>
        <taxon>Fusarium</taxon>
        <taxon>Fusarium fujikuroi species complex</taxon>
    </lineage>
</organism>
<comment type="caution">
    <text evidence="3">The sequence shown here is derived from an EMBL/GenBank/DDBJ whole genome shotgun (WGS) entry which is preliminary data.</text>
</comment>
<comment type="similarity">
    <text evidence="1">Belongs to the plant acyltransferase family.</text>
</comment>
<evidence type="ECO:0000313" key="4">
    <source>
        <dbReference type="Proteomes" id="UP000582016"/>
    </source>
</evidence>
<keyword evidence="4" id="KW-1185">Reference proteome</keyword>
<gene>
    <name evidence="3" type="ORF">FPHYL_13867</name>
</gene>
<dbReference type="EMBL" id="JAAOAQ010000944">
    <property type="protein sequence ID" value="KAF5531819.1"/>
    <property type="molecule type" value="Genomic_DNA"/>
</dbReference>
<accession>A0A8H5MK03</accession>
<dbReference type="PANTHER" id="PTHR31623:SF17">
    <property type="entry name" value="F21J9.9"/>
    <property type="match status" value="1"/>
</dbReference>
<evidence type="ECO:0000313" key="3">
    <source>
        <dbReference type="EMBL" id="KAF5531819.1"/>
    </source>
</evidence>
<name>A0A8H5MK03_9HYPO</name>
<dbReference type="Pfam" id="PF02458">
    <property type="entry name" value="Transferase"/>
    <property type="match status" value="1"/>
</dbReference>
<protein>
    <submittedName>
        <fullName evidence="3">Transferase family</fullName>
    </submittedName>
</protein>
<sequence>MKVTITSIHQLLPSSKVIESKSVALSHIDTWHSKGRSSLVWLYPGPHETVQPSELVENLRVSLSKVLNKFPQYSGKLDYTVPTDSSTQSKRLCLTWGTENDPGVHYVTAAAASPLTALLPSARTSNRSVDASGSYAWDRTGRSCIGLWPAVPLNKLYETCIQITTFECGGFSLGITMNHALADATTVIFFVKHWSKTHELMFNPRTPQPSLAEPYFAPHLVDQHITADLEGEKEAKRLEKAHQLPTLRNETYDMKPEELPTRLELSETYSVGDQIPVGDWEKSGNMRSYMLHFSKVDINALWETAKEQAGPCVSRQAAIVSYIWLAIIRARGWDKRDVEEPINLFMTLDVRRRIGLADTLLGSPVSVTHISFKGDDSISKSHGLLANKIWTTLSMYDAEALDATLHHVSTSLPLISPAIWLSGWSILYSSLCHTNMYDVIFHGIRPALASPAFAGMGGMIGLIKSKPTETTKLQETYEDGIDMFFELDKASAAKLFSDPTLSMFDQGTGFSDLDR</sequence>
<dbReference type="Gene3D" id="3.30.559.10">
    <property type="entry name" value="Chloramphenicol acetyltransferase-like domain"/>
    <property type="match status" value="2"/>
</dbReference>